<evidence type="ECO:0000256" key="1">
    <source>
        <dbReference type="ARBA" id="ARBA00010088"/>
    </source>
</evidence>
<comment type="similarity">
    <text evidence="1">Belongs to the peptidase S33 family.</text>
</comment>
<feature type="signal peptide" evidence="4">
    <location>
        <begin position="1"/>
        <end position="31"/>
    </location>
</feature>
<keyword evidence="3" id="KW-0378">Hydrolase</keyword>
<dbReference type="eggNOG" id="COG0596">
    <property type="taxonomic scope" value="Bacteria"/>
</dbReference>
<sequence length="546" mass="57804">MRCRRVARAGLALVVTAGLGGTLITAAPAIAEETRIPHAAAEPVKPAWGKCPTGVAPGAPQLQCAKVPVPLDYSKPDGRKIEILISRLASPKPAGRRGVLLLNPGGPGGSGVAQPAELVALGLPATVSAAYDLIGMDPRGVGHSSPVSCGFRADDEYAANIPPYAENSAAVVRQAKIVQRVAAQCAANDKQGLLPHISTANTARDMDQIRIALGEQKISFFGASYGSALGSAYASMFRERTDRIVLDSNPGTTSLDRAAVRRFGPGMEQRFPDFAKFAAARHAGYGLGRTPAEVRRNFFALAEQLDRKPVDGIDGATFRLYVFAGLYGDSRFPLTAQIWQSLAGSDDAAVQRQRADGRMPAVRALPGLSAGPGTAGAAPSPYDNAFSSFLAVTCNDTAWPTDVATYQRDVARDRKRFPMFGAAGANISPCAYWPRPAEPPVRITKDGPANVLILQNLRDPATPHLGGVLLRKAFGHRARLVSVDAGEHGVYVYDDNPCALNLTTTYLVDGTLPRRDTFCSASTLSGLNLDAAAQRTRAAVLDRLDR</sequence>
<evidence type="ECO:0000256" key="4">
    <source>
        <dbReference type="SAM" id="SignalP"/>
    </source>
</evidence>
<feature type="domain" description="Peptidase S33 tripeptidyl aminopeptidase-like C-terminal" evidence="5">
    <location>
        <begin position="419"/>
        <end position="519"/>
    </location>
</feature>
<dbReference type="PANTHER" id="PTHR43248">
    <property type="entry name" value="2-SUCCINYL-6-HYDROXY-2,4-CYCLOHEXADIENE-1-CARBOXYLATE SYNTHASE"/>
    <property type="match status" value="1"/>
</dbReference>
<dbReference type="OrthoDB" id="3930934at2"/>
<gene>
    <name evidence="6" type="ordered locus">Kfla_1713</name>
</gene>
<reference evidence="6 7" key="2">
    <citation type="journal article" date="2010" name="Stand. Genomic Sci.">
        <title>Complete genome sequence of Kribbella flavida type strain (IFO 14399).</title>
        <authorList>
            <person name="Pukall R."/>
            <person name="Lapidus A."/>
            <person name="Glavina Del Rio T."/>
            <person name="Copeland A."/>
            <person name="Tice H."/>
            <person name="Cheng J.-F."/>
            <person name="Lucas S."/>
            <person name="Chen F."/>
            <person name="Nolan M."/>
            <person name="LaButti K."/>
            <person name="Pati A."/>
            <person name="Ivanova N."/>
            <person name="Mavrommatis K."/>
            <person name="Mikhailova N."/>
            <person name="Pitluck S."/>
            <person name="Bruce D."/>
            <person name="Goodwin L."/>
            <person name="Land M."/>
            <person name="Hauser L."/>
            <person name="Chang Y.-J."/>
            <person name="Jeffries C.D."/>
            <person name="Chen A."/>
            <person name="Palaniappan K."/>
            <person name="Chain P."/>
            <person name="Rohde M."/>
            <person name="Goeker M."/>
            <person name="Bristow J."/>
            <person name="Eisen J.A."/>
            <person name="Markowitz V."/>
            <person name="Hugenholtz P."/>
            <person name="Kyrpides N.C."/>
            <person name="Klenk H.-P."/>
            <person name="Brettin T."/>
        </authorList>
    </citation>
    <scope>NUCLEOTIDE SEQUENCE [LARGE SCALE GENOMIC DNA]</scope>
    <source>
        <strain evidence="7">DSM 17836 / JCM 10339 / NBRC 14399</strain>
    </source>
</reference>
<feature type="chain" id="PRO_5003033075" evidence="4">
    <location>
        <begin position="32"/>
        <end position="546"/>
    </location>
</feature>
<dbReference type="EMBL" id="CP001736">
    <property type="protein sequence ID" value="ADB30808.1"/>
    <property type="molecule type" value="Genomic_DNA"/>
</dbReference>
<organism evidence="6 7">
    <name type="scientific">Kribbella flavida (strain DSM 17836 / JCM 10339 / NBRC 14399)</name>
    <dbReference type="NCBI Taxonomy" id="479435"/>
    <lineage>
        <taxon>Bacteria</taxon>
        <taxon>Bacillati</taxon>
        <taxon>Actinomycetota</taxon>
        <taxon>Actinomycetes</taxon>
        <taxon>Propionibacteriales</taxon>
        <taxon>Kribbellaceae</taxon>
        <taxon>Kribbella</taxon>
    </lineage>
</organism>
<dbReference type="HOGENOM" id="CLU_013364_3_2_11"/>
<reference evidence="7" key="1">
    <citation type="submission" date="2009-09" db="EMBL/GenBank/DDBJ databases">
        <title>The complete genome of Kribbella flavida DSM 17836.</title>
        <authorList>
            <consortium name="US DOE Joint Genome Institute (JGI-PGF)"/>
            <person name="Lucas S."/>
            <person name="Copeland A."/>
            <person name="Lapidus A."/>
            <person name="Glavina del Rio T."/>
            <person name="Dalin E."/>
            <person name="Tice H."/>
            <person name="Bruce D."/>
            <person name="Goodwin L."/>
            <person name="Pitluck S."/>
            <person name="Kyrpides N."/>
            <person name="Mavromatis K."/>
            <person name="Ivanova N."/>
            <person name="Saunders E."/>
            <person name="Brettin T."/>
            <person name="Detter J.C."/>
            <person name="Han C."/>
            <person name="Larimer F."/>
            <person name="Land M."/>
            <person name="Hauser L."/>
            <person name="Markowitz V."/>
            <person name="Cheng J.-F."/>
            <person name="Hugenholtz P."/>
            <person name="Woyke T."/>
            <person name="Wu D."/>
            <person name="Pukall R."/>
            <person name="Klenk H.-P."/>
            <person name="Eisen J.A."/>
        </authorList>
    </citation>
    <scope>NUCLEOTIDE SEQUENCE [LARGE SCALE GENOMIC DNA]</scope>
    <source>
        <strain evidence="7">DSM 17836 / JCM 10339 / NBRC 14399</strain>
    </source>
</reference>
<dbReference type="InterPro" id="IPR013595">
    <property type="entry name" value="Pept_S33_TAP-like_C"/>
</dbReference>
<dbReference type="Proteomes" id="UP000007967">
    <property type="component" value="Chromosome"/>
</dbReference>
<dbReference type="KEGG" id="kfl:Kfla_1713"/>
<evidence type="ECO:0000256" key="3">
    <source>
        <dbReference type="ARBA" id="ARBA00022801"/>
    </source>
</evidence>
<name>D2PNF6_KRIFD</name>
<evidence type="ECO:0000256" key="2">
    <source>
        <dbReference type="ARBA" id="ARBA00022729"/>
    </source>
</evidence>
<dbReference type="GO" id="GO:0016787">
    <property type="term" value="F:hydrolase activity"/>
    <property type="evidence" value="ECO:0007669"/>
    <property type="project" value="UniProtKB-KW"/>
</dbReference>
<dbReference type="InterPro" id="IPR029058">
    <property type="entry name" value="AB_hydrolase_fold"/>
</dbReference>
<dbReference type="STRING" id="479435.Kfla_1713"/>
<accession>D2PNF6</accession>
<dbReference type="PANTHER" id="PTHR43248:SF29">
    <property type="entry name" value="TRIPEPTIDYL AMINOPEPTIDASE"/>
    <property type="match status" value="1"/>
</dbReference>
<dbReference type="Pfam" id="PF08386">
    <property type="entry name" value="Abhydrolase_4"/>
    <property type="match status" value="1"/>
</dbReference>
<proteinExistence type="inferred from homology"/>
<protein>
    <submittedName>
        <fullName evidence="6">TAP domain protein</fullName>
    </submittedName>
</protein>
<evidence type="ECO:0000313" key="7">
    <source>
        <dbReference type="Proteomes" id="UP000007967"/>
    </source>
</evidence>
<dbReference type="AlphaFoldDB" id="D2PNF6"/>
<evidence type="ECO:0000313" key="6">
    <source>
        <dbReference type="EMBL" id="ADB30808.1"/>
    </source>
</evidence>
<keyword evidence="7" id="KW-1185">Reference proteome</keyword>
<evidence type="ECO:0000259" key="5">
    <source>
        <dbReference type="Pfam" id="PF08386"/>
    </source>
</evidence>
<dbReference type="InterPro" id="IPR051601">
    <property type="entry name" value="Serine_prot/Carboxylest_S33"/>
</dbReference>
<dbReference type="Gene3D" id="3.40.50.1820">
    <property type="entry name" value="alpha/beta hydrolase"/>
    <property type="match status" value="1"/>
</dbReference>
<keyword evidence="2 4" id="KW-0732">Signal</keyword>
<dbReference type="SUPFAM" id="SSF53474">
    <property type="entry name" value="alpha/beta-Hydrolases"/>
    <property type="match status" value="1"/>
</dbReference>